<dbReference type="Pfam" id="PF00651">
    <property type="entry name" value="BTB"/>
    <property type="match status" value="1"/>
</dbReference>
<dbReference type="Proteomes" id="UP000267145">
    <property type="component" value="Unassembled WGS sequence"/>
</dbReference>
<feature type="compositionally biased region" description="Low complexity" evidence="1">
    <location>
        <begin position="287"/>
        <end position="306"/>
    </location>
</feature>
<dbReference type="RefSeq" id="XP_028492585.1">
    <property type="nucleotide sequence ID" value="XM_028634736.1"/>
</dbReference>
<dbReference type="CDD" id="cd18186">
    <property type="entry name" value="BTB_POZ_ZBTB_KLHL-like"/>
    <property type="match status" value="1"/>
</dbReference>
<feature type="region of interest" description="Disordered" evidence="1">
    <location>
        <begin position="149"/>
        <end position="216"/>
    </location>
</feature>
<dbReference type="InterPro" id="IPR011333">
    <property type="entry name" value="SKP1/BTB/POZ_sf"/>
</dbReference>
<accession>A0A3M9Y1P3</accession>
<organism evidence="3 4">
    <name type="scientific">Verticillium nonalfalfae</name>
    <dbReference type="NCBI Taxonomy" id="1051616"/>
    <lineage>
        <taxon>Eukaryota</taxon>
        <taxon>Fungi</taxon>
        <taxon>Dikarya</taxon>
        <taxon>Ascomycota</taxon>
        <taxon>Pezizomycotina</taxon>
        <taxon>Sordariomycetes</taxon>
        <taxon>Hypocreomycetidae</taxon>
        <taxon>Glomerellales</taxon>
        <taxon>Plectosphaerellaceae</taxon>
        <taxon>Verticillium</taxon>
    </lineage>
</organism>
<evidence type="ECO:0000313" key="4">
    <source>
        <dbReference type="Proteomes" id="UP000267145"/>
    </source>
</evidence>
<proteinExistence type="predicted"/>
<dbReference type="PANTHER" id="PTHR47843">
    <property type="entry name" value="BTB DOMAIN-CONTAINING PROTEIN-RELATED"/>
    <property type="match status" value="1"/>
</dbReference>
<feature type="region of interest" description="Disordered" evidence="1">
    <location>
        <begin position="439"/>
        <end position="459"/>
    </location>
</feature>
<keyword evidence="4" id="KW-1185">Reference proteome</keyword>
<evidence type="ECO:0000259" key="2">
    <source>
        <dbReference type="PROSITE" id="PS50097"/>
    </source>
</evidence>
<feature type="compositionally biased region" description="Pro residues" evidence="1">
    <location>
        <begin position="447"/>
        <end position="458"/>
    </location>
</feature>
<feature type="region of interest" description="Disordered" evidence="1">
    <location>
        <begin position="1"/>
        <end position="50"/>
    </location>
</feature>
<feature type="compositionally biased region" description="Basic residues" evidence="1">
    <location>
        <begin position="184"/>
        <end position="195"/>
    </location>
</feature>
<name>A0A3M9Y1P3_9PEZI</name>
<feature type="compositionally biased region" description="Basic and acidic residues" evidence="1">
    <location>
        <begin position="152"/>
        <end position="164"/>
    </location>
</feature>
<dbReference type="AlphaFoldDB" id="A0A3M9Y1P3"/>
<dbReference type="InterPro" id="IPR000210">
    <property type="entry name" value="BTB/POZ_dom"/>
</dbReference>
<feature type="domain" description="BTB" evidence="2">
    <location>
        <begin position="72"/>
        <end position="132"/>
    </location>
</feature>
<feature type="compositionally biased region" description="Basic and acidic residues" evidence="1">
    <location>
        <begin position="38"/>
        <end position="50"/>
    </location>
</feature>
<reference evidence="3 4" key="1">
    <citation type="submission" date="2018-10" db="EMBL/GenBank/DDBJ databases">
        <title>Genome sequence of Verticillium nonalfalfae VnAa140.</title>
        <authorList>
            <person name="Stajich J.E."/>
            <person name="Kasson M.T."/>
        </authorList>
    </citation>
    <scope>NUCLEOTIDE SEQUENCE [LARGE SCALE GENOMIC DNA]</scope>
    <source>
        <strain evidence="3 4">VnAa140</strain>
    </source>
</reference>
<feature type="compositionally biased region" description="Basic and acidic residues" evidence="1">
    <location>
        <begin position="196"/>
        <end position="212"/>
    </location>
</feature>
<dbReference type="Gene3D" id="3.30.710.10">
    <property type="entry name" value="Potassium Channel Kv1.1, Chain A"/>
    <property type="match status" value="1"/>
</dbReference>
<comment type="caution">
    <text evidence="3">The sequence shown here is derived from an EMBL/GenBank/DDBJ whole genome shotgun (WGS) entry which is preliminary data.</text>
</comment>
<dbReference type="PANTHER" id="PTHR47843:SF6">
    <property type="entry name" value="BTB DOMAIN-CONTAINING PROTEIN"/>
    <property type="match status" value="1"/>
</dbReference>
<dbReference type="EMBL" id="RBVV01000105">
    <property type="protein sequence ID" value="RNJ54427.1"/>
    <property type="molecule type" value="Genomic_DNA"/>
</dbReference>
<dbReference type="GeneID" id="39604169"/>
<evidence type="ECO:0000313" key="3">
    <source>
        <dbReference type="EMBL" id="RNJ54427.1"/>
    </source>
</evidence>
<dbReference type="PROSITE" id="PS50097">
    <property type="entry name" value="BTB"/>
    <property type="match status" value="1"/>
</dbReference>
<evidence type="ECO:0000256" key="1">
    <source>
        <dbReference type="SAM" id="MobiDB-lite"/>
    </source>
</evidence>
<feature type="region of interest" description="Disordered" evidence="1">
    <location>
        <begin position="242"/>
        <end position="306"/>
    </location>
</feature>
<protein>
    <recommendedName>
        <fullName evidence="2">BTB domain-containing protein</fullName>
    </recommendedName>
</protein>
<dbReference type="SUPFAM" id="SSF54695">
    <property type="entry name" value="POZ domain"/>
    <property type="match status" value="1"/>
</dbReference>
<feature type="compositionally biased region" description="Polar residues" evidence="1">
    <location>
        <begin position="1"/>
        <end position="15"/>
    </location>
</feature>
<dbReference type="STRING" id="1051616.A0A3M9Y1P3"/>
<gene>
    <name evidence="3" type="ORF">D7B24_000480</name>
</gene>
<feature type="compositionally biased region" description="Pro residues" evidence="1">
    <location>
        <begin position="242"/>
        <end position="258"/>
    </location>
</feature>
<sequence length="477" mass="52442">MSSQPNRNGEGSSAGASAERTLDDTMRAPTSTTPDVVVLEHAHNEKKAKDAPNLREDFWLSSSDGRYNSPIIPLRVGQAPDMEIFHVHKDVLLTSEYFRKALCGSFREADAQSMDLPEEDPAIFHFVVAFLYQQTFVPIRAVASVLRPETGGGKERDDGVRGFEDPSSSSDSEESAASENSAARSRRLVQRRQRRQERQWAHAQQKHPETHRPGCRCPRCITPTGPPCWNCGVSRARPMPPHMMPPPPPMMPGPPVPQPNRRRRRNRHLIPTPPGSTPHATNADGPARGSARRGSNPAAAAAGDSIDATNKAQGRIHGEDMRTWFQTYALSIEVYICANKFLMNDFKAAIRRRCVDMLETAGGDAATPEVLRLCAALYAGVPESDLLLKMVFARIGFLQPLLWQRAPQETSEFLIGHPDVAALVLREAALRREEDIGGQNLPSMEVAPPPGPPPPPFGGPTVVYPYARVHPGPAIWD</sequence>